<dbReference type="PANTHER" id="PTHR12110">
    <property type="entry name" value="HYDROXYPYRUVATE ISOMERASE"/>
    <property type="match status" value="1"/>
</dbReference>
<feature type="non-terminal residue" evidence="2">
    <location>
        <position position="1"/>
    </location>
</feature>
<gene>
    <name evidence="2" type="ORF">BO70DRAFT_289350</name>
</gene>
<dbReference type="InterPro" id="IPR036237">
    <property type="entry name" value="Xyl_isomerase-like_sf"/>
</dbReference>
<evidence type="ECO:0000313" key="2">
    <source>
        <dbReference type="EMBL" id="PWY85892.1"/>
    </source>
</evidence>
<proteinExistence type="predicted"/>
<dbReference type="Proteomes" id="UP000247233">
    <property type="component" value="Unassembled WGS sequence"/>
</dbReference>
<dbReference type="GeneID" id="37061548"/>
<evidence type="ECO:0000313" key="3">
    <source>
        <dbReference type="Proteomes" id="UP000247233"/>
    </source>
</evidence>
<dbReference type="RefSeq" id="XP_025400444.1">
    <property type="nucleotide sequence ID" value="XM_025539311.1"/>
</dbReference>
<reference evidence="2 3" key="1">
    <citation type="submission" date="2016-12" db="EMBL/GenBank/DDBJ databases">
        <title>The genomes of Aspergillus section Nigri reveals drivers in fungal speciation.</title>
        <authorList>
            <consortium name="DOE Joint Genome Institute"/>
            <person name="Vesth T.C."/>
            <person name="Nybo J."/>
            <person name="Theobald S."/>
            <person name="Brandl J."/>
            <person name="Frisvad J.C."/>
            <person name="Nielsen K.F."/>
            <person name="Lyhne E.K."/>
            <person name="Kogle M.E."/>
            <person name="Kuo A."/>
            <person name="Riley R."/>
            <person name="Clum A."/>
            <person name="Nolan M."/>
            <person name="Lipzen A."/>
            <person name="Salamov A."/>
            <person name="Henrissat B."/>
            <person name="Wiebenga A."/>
            <person name="De Vries R.P."/>
            <person name="Grigoriev I.V."/>
            <person name="Mortensen U.H."/>
            <person name="Andersen M.R."/>
            <person name="Baker S.E."/>
        </authorList>
    </citation>
    <scope>NUCLEOTIDE SEQUENCE [LARGE SCALE GENOMIC DNA]</scope>
    <source>
        <strain evidence="2 3">CBS 117.55</strain>
    </source>
</reference>
<dbReference type="VEuPathDB" id="FungiDB:BO70DRAFT_289350"/>
<keyword evidence="2" id="KW-0413">Isomerase</keyword>
<dbReference type="PANTHER" id="PTHR12110:SF57">
    <property type="entry name" value="DIOXYGENASE, PUTATIVE-RELATED"/>
    <property type="match status" value="1"/>
</dbReference>
<dbReference type="Gene3D" id="3.20.20.150">
    <property type="entry name" value="Divalent-metal-dependent TIM barrel enzymes"/>
    <property type="match status" value="1"/>
</dbReference>
<dbReference type="EMBL" id="MSFL01000008">
    <property type="protein sequence ID" value="PWY85892.1"/>
    <property type="molecule type" value="Genomic_DNA"/>
</dbReference>
<evidence type="ECO:0000259" key="1">
    <source>
        <dbReference type="Pfam" id="PF01261"/>
    </source>
</evidence>
<feature type="domain" description="Xylose isomerase-like TIM barrel" evidence="1">
    <location>
        <begin position="13"/>
        <end position="172"/>
    </location>
</feature>
<protein>
    <submittedName>
        <fullName evidence="2">Xylose isomerase-like protein</fullName>
    </submittedName>
</protein>
<dbReference type="Pfam" id="PF01261">
    <property type="entry name" value="AP_endonuc_2"/>
    <property type="match status" value="1"/>
</dbReference>
<dbReference type="InterPro" id="IPR050312">
    <property type="entry name" value="IolE/XylAMocC-like"/>
</dbReference>
<dbReference type="SUPFAM" id="SSF51658">
    <property type="entry name" value="Xylose isomerase-like"/>
    <property type="match status" value="1"/>
</dbReference>
<sequence>QLCSMGLKEEPVVRFAFEALAWGTYIDTWDAMWEVVRRVDRPNFGVCLDTFNIAGRVWADPASGDGRTPDADMALAESLERLVRTVDVKKVFYVQVVDAEKMEQPLLPGHPFHVDGQPPRMSWSRNARTFLYETDRGAYMPVVEVARVILKGLKYEGWVSMELFSRTMADPDPTVPRSHSQRAIRAWEQLAKELDL</sequence>
<dbReference type="GO" id="GO:0016853">
    <property type="term" value="F:isomerase activity"/>
    <property type="evidence" value="ECO:0007669"/>
    <property type="project" value="UniProtKB-KW"/>
</dbReference>
<keyword evidence="3" id="KW-1185">Reference proteome</keyword>
<name>A0A317WKR9_9EURO</name>
<dbReference type="InterPro" id="IPR013022">
    <property type="entry name" value="Xyl_isomerase-like_TIM-brl"/>
</dbReference>
<dbReference type="STRING" id="1448321.A0A317WKR9"/>
<organism evidence="2 3">
    <name type="scientific">Aspergillus heteromorphus CBS 117.55</name>
    <dbReference type="NCBI Taxonomy" id="1448321"/>
    <lineage>
        <taxon>Eukaryota</taxon>
        <taxon>Fungi</taxon>
        <taxon>Dikarya</taxon>
        <taxon>Ascomycota</taxon>
        <taxon>Pezizomycotina</taxon>
        <taxon>Eurotiomycetes</taxon>
        <taxon>Eurotiomycetidae</taxon>
        <taxon>Eurotiales</taxon>
        <taxon>Aspergillaceae</taxon>
        <taxon>Aspergillus</taxon>
        <taxon>Aspergillus subgen. Circumdati</taxon>
    </lineage>
</organism>
<comment type="caution">
    <text evidence="2">The sequence shown here is derived from an EMBL/GenBank/DDBJ whole genome shotgun (WGS) entry which is preliminary data.</text>
</comment>
<accession>A0A317WKR9</accession>
<dbReference type="OrthoDB" id="5360893at2759"/>
<dbReference type="AlphaFoldDB" id="A0A317WKR9"/>